<reference evidence="2 3" key="1">
    <citation type="submission" date="2017-09" db="EMBL/GenBank/DDBJ databases">
        <title>Comparative genomics of rhizobia isolated from Phaseolus vulgaris in China.</title>
        <authorList>
            <person name="Tong W."/>
        </authorList>
    </citation>
    <scope>NUCLEOTIDE SEQUENCE [LARGE SCALE GENOMIC DNA]</scope>
    <source>
        <strain evidence="2 3">PCH1</strain>
    </source>
</reference>
<dbReference type="PANTHER" id="PTHR33990:SF2">
    <property type="entry name" value="PHNB-LIKE DOMAIN-CONTAINING PROTEIN"/>
    <property type="match status" value="1"/>
</dbReference>
<dbReference type="RefSeq" id="WP_042776008.1">
    <property type="nucleotide sequence ID" value="NZ_NWTC01000002.1"/>
</dbReference>
<evidence type="ECO:0000313" key="3">
    <source>
        <dbReference type="Proteomes" id="UP000220353"/>
    </source>
</evidence>
<proteinExistence type="predicted"/>
<dbReference type="Pfam" id="PF06983">
    <property type="entry name" value="3-dmu-9_3-mt"/>
    <property type="match status" value="1"/>
</dbReference>
<gene>
    <name evidence="2" type="ORF">CO661_03200</name>
</gene>
<organism evidence="2 3">
    <name type="scientific">Rhizobium fredii</name>
    <name type="common">Sinorhizobium fredii</name>
    <dbReference type="NCBI Taxonomy" id="380"/>
    <lineage>
        <taxon>Bacteria</taxon>
        <taxon>Pseudomonadati</taxon>
        <taxon>Pseudomonadota</taxon>
        <taxon>Alphaproteobacteria</taxon>
        <taxon>Hyphomicrobiales</taxon>
        <taxon>Rhizobiaceae</taxon>
        <taxon>Sinorhizobium/Ensifer group</taxon>
        <taxon>Sinorhizobium</taxon>
    </lineage>
</organism>
<dbReference type="InterPro" id="IPR009725">
    <property type="entry name" value="3_dmu_93_MTrfase"/>
</dbReference>
<feature type="domain" description="PhnB-like" evidence="1">
    <location>
        <begin position="3"/>
        <end position="117"/>
    </location>
</feature>
<dbReference type="EMBL" id="NWTC01000002">
    <property type="protein sequence ID" value="PDT49683.1"/>
    <property type="molecule type" value="Genomic_DNA"/>
</dbReference>
<dbReference type="InterPro" id="IPR028973">
    <property type="entry name" value="PhnB-like"/>
</dbReference>
<dbReference type="PANTHER" id="PTHR33990">
    <property type="entry name" value="PROTEIN YJDN-RELATED"/>
    <property type="match status" value="1"/>
</dbReference>
<dbReference type="Proteomes" id="UP000220353">
    <property type="component" value="Unassembled WGS sequence"/>
</dbReference>
<sequence length="160" mass="17647">MPKIVSHLWFAEEARQAVEFYVSIIPNSAIAGETTVPAETPSGPPGSVKVIEFTLDDQNFIALEAGPLDPFNHAFSIQVQCDRQEEIDRIWDAFLANGGEAEQCGWLKDRWGLSWQVAPRVLGEMMSSPERDRAKRTAEAMLGMVKLDIAALKRAFDGAG</sequence>
<accession>A0A2A6M494</accession>
<dbReference type="SUPFAM" id="SSF54593">
    <property type="entry name" value="Glyoxalase/Bleomycin resistance protein/Dihydroxybiphenyl dioxygenase"/>
    <property type="match status" value="1"/>
</dbReference>
<dbReference type="Gene3D" id="3.10.180.10">
    <property type="entry name" value="2,3-Dihydroxybiphenyl 1,2-Dioxygenase, domain 1"/>
    <property type="match status" value="1"/>
</dbReference>
<protein>
    <submittedName>
        <fullName evidence="2">VOC family protein</fullName>
    </submittedName>
</protein>
<dbReference type="InterPro" id="IPR029068">
    <property type="entry name" value="Glyas_Bleomycin-R_OHBP_Dase"/>
</dbReference>
<name>A0A2A6M494_RHIFR</name>
<dbReference type="AlphaFoldDB" id="A0A2A6M494"/>
<evidence type="ECO:0000259" key="1">
    <source>
        <dbReference type="Pfam" id="PF06983"/>
    </source>
</evidence>
<evidence type="ECO:0000313" key="2">
    <source>
        <dbReference type="EMBL" id="PDT49683.1"/>
    </source>
</evidence>
<dbReference type="CDD" id="cd06588">
    <property type="entry name" value="PhnB_like"/>
    <property type="match status" value="1"/>
</dbReference>
<comment type="caution">
    <text evidence="2">The sequence shown here is derived from an EMBL/GenBank/DDBJ whole genome shotgun (WGS) entry which is preliminary data.</text>
</comment>
<dbReference type="PIRSF" id="PIRSF021700">
    <property type="entry name" value="3_dmu_93_MTrfase"/>
    <property type="match status" value="1"/>
</dbReference>